<reference evidence="3 4" key="1">
    <citation type="submission" date="2017-06" db="EMBL/GenBank/DDBJ databases">
        <authorList>
            <person name="Kim H.J."/>
            <person name="Triplett B.A."/>
        </authorList>
    </citation>
    <scope>NUCLEOTIDE SEQUENCE [LARGE SCALE GENOMIC DNA]</scope>
    <source>
        <strain evidence="3 4">DSM 19307</strain>
    </source>
</reference>
<dbReference type="InterPro" id="IPR026444">
    <property type="entry name" value="Secre_tail"/>
</dbReference>
<dbReference type="GO" id="GO:0006508">
    <property type="term" value="P:proteolysis"/>
    <property type="evidence" value="ECO:0007669"/>
    <property type="project" value="InterPro"/>
</dbReference>
<dbReference type="GO" id="GO:0004252">
    <property type="term" value="F:serine-type endopeptidase activity"/>
    <property type="evidence" value="ECO:0007669"/>
    <property type="project" value="InterPro"/>
</dbReference>
<evidence type="ECO:0000256" key="1">
    <source>
        <dbReference type="ARBA" id="ARBA00011073"/>
    </source>
</evidence>
<accession>A0A239M2P3</accession>
<dbReference type="Pfam" id="PF00082">
    <property type="entry name" value="Peptidase_S8"/>
    <property type="match status" value="1"/>
</dbReference>
<organism evidence="3 4">
    <name type="scientific">Ekhidna lutea</name>
    <dbReference type="NCBI Taxonomy" id="447679"/>
    <lineage>
        <taxon>Bacteria</taxon>
        <taxon>Pseudomonadati</taxon>
        <taxon>Bacteroidota</taxon>
        <taxon>Cytophagia</taxon>
        <taxon>Cytophagales</taxon>
        <taxon>Reichenbachiellaceae</taxon>
        <taxon>Ekhidna</taxon>
    </lineage>
</organism>
<protein>
    <submittedName>
        <fullName evidence="3">Por secretion system C-terminal sorting domain-containing protein</fullName>
    </submittedName>
</protein>
<gene>
    <name evidence="3" type="ORF">SAMN05421640_3596</name>
</gene>
<evidence type="ECO:0000259" key="2">
    <source>
        <dbReference type="Pfam" id="PF00082"/>
    </source>
</evidence>
<dbReference type="PANTHER" id="PTHR43399">
    <property type="entry name" value="SUBTILISIN-RELATED"/>
    <property type="match status" value="1"/>
</dbReference>
<sequence>MRGIVLNLVLFVWSVVGFTQKAELWKESISAKISISKLGESEGTLLLNGSVRKILEANPKLKILRSFDRMHHITRGTFNGIEADHYWSVSNEWKLSLKESRHVDHYYVVVTELFNFDLQDSFEIVRFYESSNTYLIKGKWSKVEEILIPHPEVIHITDKVNSPSVESRVIDMNLNPNRVNKIHHSYPDLNGSTEVVSIQENRFDESDIDLLGRSLASGLESETTNSHATEMATIIAGAGNSFITGRGVANRVTITSSDFLDAMPDSDQSYAELGVLTQNHSYGIPRSSDYGVEARAFDQSSVANKSLLHIFSSGNEGREVSSDGIYSGIEGFANLTGNIKMTKNSLVVGSVDTVGNIPSFVSRGPAYDGRVKPEVVTYSAVGSSNSAALASGISILLQQQYRQGNGGAEMPSALTKALLINGADDVGPTGLDYLTGYGNINAWKSLQMLQNLQYASGTVANNEIETLTLTLPANAVNLKVTLCWTDPAANIGDFPALVNNLDLRVTDGVDTILPWVLDASPNVENLSKQATRSVDELNNVEQVTIPNPSTSYTIEIEGADLLTDQDYFIAWEYELSDSFEWDYPTGSDNMPYNGESGSYFRWDTTKDGIGELSYSIDGIDWIVLDAAVELKNGYWRWNNPPMLNNSIRARMTIGMEVFETDIFTVSEPLQASLGFNCADSLMLRWDRSQNADEYAVSRLGDDALEEFAITSDTFLIIPNVETLPDTRFSIKPRLINGEELLPTPTFDYTLQGVGCYVSSFFQSVALDTGIYLNLRLGTTYGIDEIVFERNDIISGYTQIANLSEMVLVSEEISILDGNPNQGYNEHRATIRFINGEELTLSAGSTFYLTEIPVRVFPNPVSSGEPITIITKEFADRTPLLELIDQRGALIHSQEVQGSQDNIPTIGFEPGIYYYRLNVDGQALCGRILIR</sequence>
<dbReference type="OrthoDB" id="9792152at2"/>
<dbReference type="InterPro" id="IPR000209">
    <property type="entry name" value="Peptidase_S8/S53_dom"/>
</dbReference>
<feature type="domain" description="Peptidase S8/S53" evidence="2">
    <location>
        <begin position="221"/>
        <end position="438"/>
    </location>
</feature>
<dbReference type="Proteomes" id="UP000198393">
    <property type="component" value="Unassembled WGS sequence"/>
</dbReference>
<dbReference type="EMBL" id="FZPD01000006">
    <property type="protein sequence ID" value="SNT36860.1"/>
    <property type="molecule type" value="Genomic_DNA"/>
</dbReference>
<dbReference type="InterPro" id="IPR036852">
    <property type="entry name" value="Peptidase_S8/S53_dom_sf"/>
</dbReference>
<dbReference type="InterPro" id="IPR051048">
    <property type="entry name" value="Peptidase_S8/S53_subtilisin"/>
</dbReference>
<comment type="similarity">
    <text evidence="1">Belongs to the peptidase S8 family.</text>
</comment>
<dbReference type="NCBIfam" id="TIGR04183">
    <property type="entry name" value="Por_Secre_tail"/>
    <property type="match status" value="1"/>
</dbReference>
<dbReference type="PANTHER" id="PTHR43399:SF4">
    <property type="entry name" value="CELL WALL-ASSOCIATED PROTEASE"/>
    <property type="match status" value="1"/>
</dbReference>
<evidence type="ECO:0000313" key="4">
    <source>
        <dbReference type="Proteomes" id="UP000198393"/>
    </source>
</evidence>
<proteinExistence type="inferred from homology"/>
<name>A0A239M2P3_EKHLU</name>
<dbReference type="RefSeq" id="WP_089358261.1">
    <property type="nucleotide sequence ID" value="NZ_FZPD01000006.1"/>
</dbReference>
<keyword evidence="4" id="KW-1185">Reference proteome</keyword>
<dbReference type="Gene3D" id="2.60.120.380">
    <property type="match status" value="1"/>
</dbReference>
<dbReference type="SUPFAM" id="SSF52743">
    <property type="entry name" value="Subtilisin-like"/>
    <property type="match status" value="1"/>
</dbReference>
<dbReference type="AlphaFoldDB" id="A0A239M2P3"/>
<evidence type="ECO:0000313" key="3">
    <source>
        <dbReference type="EMBL" id="SNT36860.1"/>
    </source>
</evidence>
<dbReference type="Gene3D" id="3.40.50.200">
    <property type="entry name" value="Peptidase S8/S53 domain"/>
    <property type="match status" value="1"/>
</dbReference>